<evidence type="ECO:0000313" key="1">
    <source>
        <dbReference type="EMBL" id="KAJ3657024.1"/>
    </source>
</evidence>
<dbReference type="AlphaFoldDB" id="A0AA38MI82"/>
<protein>
    <submittedName>
        <fullName evidence="1">Uncharacterized protein</fullName>
    </submittedName>
</protein>
<comment type="caution">
    <text evidence="1">The sequence shown here is derived from an EMBL/GenBank/DDBJ whole genome shotgun (WGS) entry which is preliminary data.</text>
</comment>
<accession>A0AA38MI82</accession>
<dbReference type="Proteomes" id="UP001168821">
    <property type="component" value="Unassembled WGS sequence"/>
</dbReference>
<sequence>MISPFRLEFVSVRNADNTFRAHHDCQKDTGNYARIPKVIFRNSEVTIDYWYISSKEHRNLWLRQTFVHENKFLQDFVTPLRPLEARCVTQHSIAHVLAPDSPAFAETSECVIMLTEIFDRNSLLCEFALILDDY</sequence>
<reference evidence="1" key="1">
    <citation type="journal article" date="2023" name="G3 (Bethesda)">
        <title>Whole genome assemblies of Zophobas morio and Tenebrio molitor.</title>
        <authorList>
            <person name="Kaur S."/>
            <person name="Stinson S.A."/>
            <person name="diCenzo G.C."/>
        </authorList>
    </citation>
    <scope>NUCLEOTIDE SEQUENCE</scope>
    <source>
        <strain evidence="1">QUZm001</strain>
    </source>
</reference>
<keyword evidence="2" id="KW-1185">Reference proteome</keyword>
<organism evidence="1 2">
    <name type="scientific">Zophobas morio</name>
    <dbReference type="NCBI Taxonomy" id="2755281"/>
    <lineage>
        <taxon>Eukaryota</taxon>
        <taxon>Metazoa</taxon>
        <taxon>Ecdysozoa</taxon>
        <taxon>Arthropoda</taxon>
        <taxon>Hexapoda</taxon>
        <taxon>Insecta</taxon>
        <taxon>Pterygota</taxon>
        <taxon>Neoptera</taxon>
        <taxon>Endopterygota</taxon>
        <taxon>Coleoptera</taxon>
        <taxon>Polyphaga</taxon>
        <taxon>Cucujiformia</taxon>
        <taxon>Tenebrionidae</taxon>
        <taxon>Zophobas</taxon>
    </lineage>
</organism>
<dbReference type="EMBL" id="JALNTZ010000004">
    <property type="protein sequence ID" value="KAJ3657024.1"/>
    <property type="molecule type" value="Genomic_DNA"/>
</dbReference>
<name>A0AA38MI82_9CUCU</name>
<proteinExistence type="predicted"/>
<evidence type="ECO:0000313" key="2">
    <source>
        <dbReference type="Proteomes" id="UP001168821"/>
    </source>
</evidence>
<gene>
    <name evidence="1" type="ORF">Zmor_016059</name>
</gene>